<keyword evidence="1" id="KW-0677">Repeat</keyword>
<dbReference type="PANTHER" id="PTHR10039:SF11">
    <property type="entry name" value="NACHT DOMAIN PROTEIN (AFU_ORTHOLOGUE AFUA_1G01490)"/>
    <property type="match status" value="1"/>
</dbReference>
<evidence type="ECO:0000313" key="4">
    <source>
        <dbReference type="Proteomes" id="UP000008177"/>
    </source>
</evidence>
<dbReference type="InterPro" id="IPR027417">
    <property type="entry name" value="P-loop_NTPase"/>
</dbReference>
<dbReference type="HOGENOM" id="CLU_000739_1_1_1"/>
<dbReference type="PANTHER" id="PTHR10039">
    <property type="entry name" value="AMELOGENIN"/>
    <property type="match status" value="1"/>
</dbReference>
<dbReference type="OrthoDB" id="2546325at2759"/>
<dbReference type="STRING" id="999810.G2Y5P0"/>
<dbReference type="Proteomes" id="UP000008177">
    <property type="component" value="Unplaced contigs"/>
</dbReference>
<dbReference type="SUPFAM" id="SSF52540">
    <property type="entry name" value="P-loop containing nucleoside triphosphate hydrolases"/>
    <property type="match status" value="1"/>
</dbReference>
<accession>G2Y5P0</accession>
<protein>
    <recommendedName>
        <fullName evidence="2">Nephrocystin 3-like N-terminal domain-containing protein</fullName>
    </recommendedName>
</protein>
<dbReference type="Pfam" id="PF24883">
    <property type="entry name" value="NPHP3_N"/>
    <property type="match status" value="1"/>
</dbReference>
<gene>
    <name evidence="3" type="ORF">BofuT4_P112900.1</name>
</gene>
<evidence type="ECO:0000259" key="2">
    <source>
        <dbReference type="Pfam" id="PF24883"/>
    </source>
</evidence>
<feature type="domain" description="Nephrocystin 3-like N-terminal" evidence="2">
    <location>
        <begin position="295"/>
        <end position="461"/>
    </location>
</feature>
<reference evidence="4" key="1">
    <citation type="journal article" date="2011" name="PLoS Genet.">
        <title>Genomic analysis of the necrotrophic fungal pathogens Sclerotinia sclerotiorum and Botrytis cinerea.</title>
        <authorList>
            <person name="Amselem J."/>
            <person name="Cuomo C.A."/>
            <person name="van Kan J.A."/>
            <person name="Viaud M."/>
            <person name="Benito E.P."/>
            <person name="Couloux A."/>
            <person name="Coutinho P.M."/>
            <person name="de Vries R.P."/>
            <person name="Dyer P.S."/>
            <person name="Fillinger S."/>
            <person name="Fournier E."/>
            <person name="Gout L."/>
            <person name="Hahn M."/>
            <person name="Kohn L."/>
            <person name="Lapalu N."/>
            <person name="Plummer K.M."/>
            <person name="Pradier J.M."/>
            <person name="Quevillon E."/>
            <person name="Sharon A."/>
            <person name="Simon A."/>
            <person name="ten Have A."/>
            <person name="Tudzynski B."/>
            <person name="Tudzynski P."/>
            <person name="Wincker P."/>
            <person name="Andrew M."/>
            <person name="Anthouard V."/>
            <person name="Beever R.E."/>
            <person name="Beffa R."/>
            <person name="Benoit I."/>
            <person name="Bouzid O."/>
            <person name="Brault B."/>
            <person name="Chen Z."/>
            <person name="Choquer M."/>
            <person name="Collemare J."/>
            <person name="Cotton P."/>
            <person name="Danchin E.G."/>
            <person name="Da Silva C."/>
            <person name="Gautier A."/>
            <person name="Giraud C."/>
            <person name="Giraud T."/>
            <person name="Gonzalez C."/>
            <person name="Grossetete S."/>
            <person name="Guldener U."/>
            <person name="Henrissat B."/>
            <person name="Howlett B.J."/>
            <person name="Kodira C."/>
            <person name="Kretschmer M."/>
            <person name="Lappartient A."/>
            <person name="Leroch M."/>
            <person name="Levis C."/>
            <person name="Mauceli E."/>
            <person name="Neuveglise C."/>
            <person name="Oeser B."/>
            <person name="Pearson M."/>
            <person name="Poulain J."/>
            <person name="Poussereau N."/>
            <person name="Quesneville H."/>
            <person name="Rascle C."/>
            <person name="Schumacher J."/>
            <person name="Segurens B."/>
            <person name="Sexton A."/>
            <person name="Silva E."/>
            <person name="Sirven C."/>
            <person name="Soanes D.M."/>
            <person name="Talbot N.J."/>
            <person name="Templeton M."/>
            <person name="Yandava C."/>
            <person name="Yarden O."/>
            <person name="Zeng Q."/>
            <person name="Rollins J.A."/>
            <person name="Lebrun M.H."/>
            <person name="Dickman M."/>
        </authorList>
    </citation>
    <scope>NUCLEOTIDE SEQUENCE [LARGE SCALE GENOMIC DNA]</scope>
    <source>
        <strain evidence="4">T4</strain>
    </source>
</reference>
<organism evidence="3 4">
    <name type="scientific">Botryotinia fuckeliana (strain T4)</name>
    <name type="common">Noble rot fungus</name>
    <name type="synonym">Botrytis cinerea</name>
    <dbReference type="NCBI Taxonomy" id="999810"/>
    <lineage>
        <taxon>Eukaryota</taxon>
        <taxon>Fungi</taxon>
        <taxon>Dikarya</taxon>
        <taxon>Ascomycota</taxon>
        <taxon>Pezizomycotina</taxon>
        <taxon>Leotiomycetes</taxon>
        <taxon>Helotiales</taxon>
        <taxon>Sclerotiniaceae</taxon>
        <taxon>Botrytis</taxon>
    </lineage>
</organism>
<name>G2Y5P0_BOTF4</name>
<dbReference type="InParanoid" id="G2Y5P0"/>
<dbReference type="EMBL" id="FQ790289">
    <property type="protein sequence ID" value="CCD47980.1"/>
    <property type="molecule type" value="Genomic_DNA"/>
</dbReference>
<proteinExistence type="predicted"/>
<evidence type="ECO:0000256" key="1">
    <source>
        <dbReference type="ARBA" id="ARBA00022737"/>
    </source>
</evidence>
<evidence type="ECO:0000313" key="3">
    <source>
        <dbReference type="EMBL" id="CCD47980.1"/>
    </source>
</evidence>
<dbReference type="eggNOG" id="ENOG502SJEK">
    <property type="taxonomic scope" value="Eukaryota"/>
</dbReference>
<dbReference type="InterPro" id="IPR056884">
    <property type="entry name" value="NPHP3-like_N"/>
</dbReference>
<dbReference type="Gene3D" id="3.40.50.300">
    <property type="entry name" value="P-loop containing nucleotide triphosphate hydrolases"/>
    <property type="match status" value="1"/>
</dbReference>
<sequence>MAPSAIHNGALSPPKIRQSSNGNHFSKLNGFSDFVPSPSFDQRSMNGSDSFPTPLLQDTAQKTIKMYRSELGQSSDKFLQSCRSVESFFDFVATTRLSQMPHPGSRWDKILKWAEFFTGQVSTYSEEISAFTTQSEQATSIIYASCKTLLEMGPKFVSGLEKIFGVLYNCSITLGFLVRHHKLLHTIEELQTVLVACYADLLKLLTGVTIYYTRRQHDLNFNIRTFDELFGKSIDDFFLHSDLFVDKIWSTRLERLAEPGDDSVEAVRNFLTPHDRVTRVLATNRRAHGARADFTCEWFDRPLREFVRSGKNIFIVTGSAGSGKSVLSEWAVERLQDFKGRRATEVIRYTIDGTLKTELSTLSIVKGLLLKMLQLSAGDKALYKELLHAYKLHIQGNPSTKVEDSLWAALGQSLRTGRDQTIVIDGFDQVYGGESNGLVLLERLRTVVSKHQNTKCIIFSRPLTKPIPGDCSHFSIGIQHTIQDVQYFIESQLSSTMNLSQKGISLVTSKLARAANGSFVWSQNAIDILKREQTPESTIQRLDTLPKDLGQLLDITISSIDLKARDTKSILAWLLASERPLLISEVKQLLEIDTASCQNIPRTTRVEDDIVNSVGPLVKLDDGFVRFSHDLVKQNITQRSMSVVDFKNTGAFPFHVKEAHYDLALRSLAYIKVSIARSSAHLSLVTMTEEELNELFKTYEFSQYASRYWIMHFNASPMNEGPQQKLTPGFKACFADSVSLALIEGACWEYQFSLQDVLNKLQLALSIRRSVHGETSESVLQTILNIARLGQINVSSNVEYYYDAWKLAEALRISSIAFKCAQKYIESTSSITVTKKTEFVVRKIELLEYIVKVQRSTDSVSQETITFAETLVQIYVTIGETTKVIEWQKYTYELNVMVHGESASQTVKSWETFSRSSTEITKMEQSTSSLQQEYEVSIRRLSASDLKRLELSWAMIEKFEKEKNTVKTEEILISLWQSLTNLTHTYDISIQEKKIEVALRYVEFLKREQRIAEAESILRSIHIDLEYGDIQSTTLIKHTKSVAEQLQSIGSIVAARLVFGSLWEYYVRSGKQGSTEAESVSKSLTQITETKTEETTWDVTTVREVFERTLVSKSTKTIDTTTISQATSLCATYYSEQRWSEISQVANSILLRLWPSFLGNNVNVPLPANFTAEILELLNRLSFAQLKLRQLELAEVTYRKIFYAVVATPGTPDELLESTSKTLIDFYESHSMTAKLIIVYRDLHHEIEKRHGKTHTWTIKTLYLLGDLSMQIYNIAEAESAYRTIHVNLGKGNLEVCHKDAVRAASALCVIYEQQRQYVPAQKICGSLWQMLLKHGKEYDIKTDFAEDLHQRYVRVTRQASETHHSLLRQLAVDFRRVCVALYGVHNEITIKATLQLAELYEDSEQHREEAISLYEEADIKFHEAPKGQITAVTSAAVLASKNRLPHLYSISKLSASTKAIALNKQEFNKFRTEKGYVYRDTLLWLGHLTKALSKQDKPEAILEAQQTLEVSILEVLKTEKNSQILTDSAVKFATIYKHARLESEAVRLVKQLRSQAIFAHSNLKLDPNFKMESYTWVFLVAFESTITGRKELYSSIMADLFMEVFLYQMYQRSITQKMFFTTVLSYASRLLEFLMDVEDDAGLEIANKSILEYFATNLDVKKNLNSDTLREFLHIVLMNLNEGEAEISILRAGLDATSVHMSKGKFSEGQELAEYVDRFQKFYGGYDTLPKIDMGLRLAQVLVGNKTKHISDAHLRASSVALSGSIMKQIIQRFRTDKLQIVDLPIEQLNSVCGLLGEIQDLEALEWLLTRLWNSRHSQLSWSSSTIVHIGRLLVETQFSSGHQDQATHLLEDMCYNIRRVWGPLDSTTLEMQSLLSAFYTASPHPDLRKAMRIHEDILRSTVSDAGDELPSDQVCVIVIAQLELLKRAYWRRGTWDKDVSVYVDLWRQIEQEFESENSWKEAVKVLQGVDKWSVKKGEKGEKDDDLGVWKRPVNFEFMTMEVGRRQHSNMLRKLLAPAVFHATLSLLEPLLQLAGPQLLGFQRPSPNYLYPYFNEKKHAQITDKHV</sequence>